<feature type="region of interest" description="Disordered" evidence="1">
    <location>
        <begin position="1"/>
        <end position="22"/>
    </location>
</feature>
<dbReference type="RefSeq" id="WP_248867201.1">
    <property type="nucleotide sequence ID" value="NZ_CP086322.1"/>
</dbReference>
<feature type="transmembrane region" description="Helical" evidence="2">
    <location>
        <begin position="26"/>
        <end position="46"/>
    </location>
</feature>
<sequence length="157" mass="15860">MHPKTLDSDGPEGMPLSDDRPPNGPVRLLTGAAYGIAATGAVLALADVDSPLRAPCTLFLLLVAPALAIGAALPRMAPLGRAVVAAATAPALNLLVAQTMLALHMWSVRGGVVAVTAFSGAVLLLTAIRKRARRAGAAASGRPRTGRTGQATANRAD</sequence>
<evidence type="ECO:0000256" key="2">
    <source>
        <dbReference type="SAM" id="Phobius"/>
    </source>
</evidence>
<dbReference type="EMBL" id="CP086322">
    <property type="protein sequence ID" value="UQA96300.1"/>
    <property type="molecule type" value="Genomic_DNA"/>
</dbReference>
<organism evidence="3 4">
    <name type="scientific">Streptomyces halobius</name>
    <dbReference type="NCBI Taxonomy" id="2879846"/>
    <lineage>
        <taxon>Bacteria</taxon>
        <taxon>Bacillati</taxon>
        <taxon>Actinomycetota</taxon>
        <taxon>Actinomycetes</taxon>
        <taxon>Kitasatosporales</taxon>
        <taxon>Streptomycetaceae</taxon>
        <taxon>Streptomyces</taxon>
    </lineage>
</organism>
<protein>
    <recommendedName>
        <fullName evidence="5">Integral membrane protein</fullName>
    </recommendedName>
</protein>
<evidence type="ECO:0000313" key="4">
    <source>
        <dbReference type="Proteomes" id="UP000830115"/>
    </source>
</evidence>
<keyword evidence="2" id="KW-0472">Membrane</keyword>
<keyword evidence="2" id="KW-0812">Transmembrane</keyword>
<evidence type="ECO:0000313" key="3">
    <source>
        <dbReference type="EMBL" id="UQA96300.1"/>
    </source>
</evidence>
<feature type="region of interest" description="Disordered" evidence="1">
    <location>
        <begin position="136"/>
        <end position="157"/>
    </location>
</feature>
<accession>A0ABY4MF54</accession>
<reference evidence="3" key="1">
    <citation type="submission" date="2021-10" db="EMBL/GenBank/DDBJ databases">
        <title>Streptomyces nigrumlapis sp.nov.,an antimicrobial producing actinobacterium isolated from Black Gobi rocks.</title>
        <authorList>
            <person name="Wen Y."/>
            <person name="Zhang W."/>
            <person name="Liu X.G."/>
        </authorList>
    </citation>
    <scope>NUCLEOTIDE SEQUENCE</scope>
    <source>
        <strain evidence="3">ST13-2-2</strain>
    </source>
</reference>
<evidence type="ECO:0008006" key="5">
    <source>
        <dbReference type="Google" id="ProtNLM"/>
    </source>
</evidence>
<gene>
    <name evidence="3" type="ORF">K9S39_34460</name>
</gene>
<feature type="transmembrane region" description="Helical" evidence="2">
    <location>
        <begin position="108"/>
        <end position="128"/>
    </location>
</feature>
<evidence type="ECO:0000256" key="1">
    <source>
        <dbReference type="SAM" id="MobiDB-lite"/>
    </source>
</evidence>
<proteinExistence type="predicted"/>
<feature type="transmembrane region" description="Helical" evidence="2">
    <location>
        <begin position="52"/>
        <end position="73"/>
    </location>
</feature>
<feature type="transmembrane region" description="Helical" evidence="2">
    <location>
        <begin position="82"/>
        <end position="102"/>
    </location>
</feature>
<dbReference type="Proteomes" id="UP000830115">
    <property type="component" value="Chromosome"/>
</dbReference>
<name>A0ABY4MF54_9ACTN</name>
<keyword evidence="4" id="KW-1185">Reference proteome</keyword>
<feature type="compositionally biased region" description="Low complexity" evidence="1">
    <location>
        <begin position="136"/>
        <end position="149"/>
    </location>
</feature>
<keyword evidence="2" id="KW-1133">Transmembrane helix</keyword>